<feature type="region of interest" description="Disordered" evidence="1">
    <location>
        <begin position="314"/>
        <end position="378"/>
    </location>
</feature>
<dbReference type="InterPro" id="IPR019622">
    <property type="entry name" value="Rrn9_dom"/>
</dbReference>
<feature type="region of interest" description="Disordered" evidence="1">
    <location>
        <begin position="1"/>
        <end position="88"/>
    </location>
</feature>
<dbReference type="EMBL" id="CP120629">
    <property type="protein sequence ID" value="WEW59266.1"/>
    <property type="molecule type" value="Genomic_DNA"/>
</dbReference>
<accession>A0AAF0DI87</accession>
<sequence length="513" mass="58363">MSFSAGMPYSLQDAQTSNTQDVELQPVLLPQLDDPDDLSYEDSGSEASSVSENGLIDRKASDESEESSDRNLSLSEDESPERPNRFEGSRRAWRLWTKRERQEVAALETIRARDLSLHLYNAFALKRTARILKEQRHRNIGEAEDRSSDDGISRDDLPAAFAPTRAWTAWPLPADIVPRTAEKVTRDEDEDWTFKVEPDARPSAELEECLTAQMMKAAKERFQAREWARGSTRSRRSQKPGSDSEAMASGKEEHDGDHFVSAAQGVLRPVIQADDEESKRILLPETRHVISKFDELLLNLYHARQAYLTMADLSQPEDETEDESQRNIFPGPHQRRKRSRKTSRSSSSHSNAGKSHDVTNDSSPVSSSPSDTKKRVKRVEPRIARLGLRDWSDVLGVASMMGWPNAAVMRAARRCADLFDQDMIFRTLNEGKVHLEQDEDSTASWKYVENEDEEDVNMADEGPSVPEYIDRPKEYAVFCPVEECKRHKQGFSRKWNLDQHMKIKHPAFAEDST</sequence>
<protein>
    <recommendedName>
        <fullName evidence="2">Rrn9 domain-containing protein</fullName>
    </recommendedName>
</protein>
<feature type="compositionally biased region" description="Acidic residues" evidence="1">
    <location>
        <begin position="33"/>
        <end position="44"/>
    </location>
</feature>
<evidence type="ECO:0000259" key="2">
    <source>
        <dbReference type="Pfam" id="PF10680"/>
    </source>
</evidence>
<proteinExistence type="predicted"/>
<evidence type="ECO:0000313" key="4">
    <source>
        <dbReference type="Proteomes" id="UP001219355"/>
    </source>
</evidence>
<dbReference type="Proteomes" id="UP001219355">
    <property type="component" value="Chromosome 3"/>
</dbReference>
<organism evidence="3 4">
    <name type="scientific">Emydomyces testavorans</name>
    <dbReference type="NCBI Taxonomy" id="2070801"/>
    <lineage>
        <taxon>Eukaryota</taxon>
        <taxon>Fungi</taxon>
        <taxon>Dikarya</taxon>
        <taxon>Ascomycota</taxon>
        <taxon>Pezizomycotina</taxon>
        <taxon>Eurotiomycetes</taxon>
        <taxon>Eurotiomycetidae</taxon>
        <taxon>Onygenales</taxon>
        <taxon>Nannizziopsiaceae</taxon>
        <taxon>Emydomyces</taxon>
    </lineage>
</organism>
<keyword evidence="4" id="KW-1185">Reference proteome</keyword>
<name>A0AAF0DI87_9EURO</name>
<dbReference type="AlphaFoldDB" id="A0AAF0DI87"/>
<evidence type="ECO:0000256" key="1">
    <source>
        <dbReference type="SAM" id="MobiDB-lite"/>
    </source>
</evidence>
<feature type="compositionally biased region" description="Basic residues" evidence="1">
    <location>
        <begin position="333"/>
        <end position="343"/>
    </location>
</feature>
<evidence type="ECO:0000313" key="3">
    <source>
        <dbReference type="EMBL" id="WEW59266.1"/>
    </source>
</evidence>
<gene>
    <name evidence="3" type="ORF">PRK78_004735</name>
</gene>
<feature type="domain" description="Rrn9" evidence="2">
    <location>
        <begin position="107"/>
        <end position="184"/>
    </location>
</feature>
<reference evidence="3" key="1">
    <citation type="submission" date="2023-03" db="EMBL/GenBank/DDBJ databases">
        <title>Emydomyces testavorans Genome Sequence.</title>
        <authorList>
            <person name="Hoyer L."/>
        </authorList>
    </citation>
    <scope>NUCLEOTIDE SEQUENCE</scope>
    <source>
        <strain evidence="3">16-2883</strain>
    </source>
</reference>
<dbReference type="Pfam" id="PF10680">
    <property type="entry name" value="RRN9"/>
    <property type="match status" value="1"/>
</dbReference>
<feature type="region of interest" description="Disordered" evidence="1">
    <location>
        <begin position="223"/>
        <end position="255"/>
    </location>
</feature>
<feature type="compositionally biased region" description="Low complexity" evidence="1">
    <location>
        <begin position="20"/>
        <end position="32"/>
    </location>
</feature>